<dbReference type="EMBL" id="CANTFK010000981">
    <property type="protein sequence ID" value="CAI5736696.1"/>
    <property type="molecule type" value="Genomic_DNA"/>
</dbReference>
<comment type="caution">
    <text evidence="3">The sequence shown here is derived from an EMBL/GenBank/DDBJ whole genome shotgun (WGS) entry which is preliminary data.</text>
</comment>
<accession>A0AAV0UI65</accession>
<dbReference type="SUPFAM" id="SSF53098">
    <property type="entry name" value="Ribonuclease H-like"/>
    <property type="match status" value="1"/>
</dbReference>
<protein>
    <recommendedName>
        <fullName evidence="2">Retrovirus-related Pol polyprotein from transposon TNT 1-94-like beta-barrel domain-containing protein</fullName>
    </recommendedName>
</protein>
<evidence type="ECO:0000256" key="1">
    <source>
        <dbReference type="ARBA" id="ARBA00022670"/>
    </source>
</evidence>
<dbReference type="GO" id="GO:0006508">
    <property type="term" value="P:proteolysis"/>
    <property type="evidence" value="ECO:0007669"/>
    <property type="project" value="UniProtKB-KW"/>
</dbReference>
<dbReference type="Proteomes" id="UP001159659">
    <property type="component" value="Unassembled WGS sequence"/>
</dbReference>
<feature type="domain" description="Retrovirus-related Pol polyprotein from transposon TNT 1-94-like beta-barrel" evidence="2">
    <location>
        <begin position="70"/>
        <end position="152"/>
    </location>
</feature>
<dbReference type="GO" id="GO:0008233">
    <property type="term" value="F:peptidase activity"/>
    <property type="evidence" value="ECO:0007669"/>
    <property type="project" value="UniProtKB-KW"/>
</dbReference>
<name>A0AAV0UI65_9STRA</name>
<gene>
    <name evidence="3" type="ORF">PFR002_LOCUS8159</name>
</gene>
<dbReference type="AlphaFoldDB" id="A0AAV0UI65"/>
<dbReference type="Pfam" id="PF22936">
    <property type="entry name" value="Pol_BBD"/>
    <property type="match status" value="1"/>
</dbReference>
<sequence length="359" mass="40083">MERLLQTFNTTITASHKDRKNHGGRRDRVGADLVLAINDVGGKNKSPTPNGKRMDLVLAVEDANDKKCEWILDSGSSRHLVNDEILLEDARDCSHECNMADGETLSLSKVGSVRLCVMEGGKERTVKLTDVYLATQLERNIVSYGKLELEGFGLVYDGATRALVKRSNRGSGLRLDNAEQCTLRTDSVLSCVISTPADVLMAILFDEAMADSTSDTQSGTLTQFHQRLGHLSYDTVERMAKDPASGIKHTDRRRLKCLSCAEGKQTKNAQSRKDTSMNSPIDWFGGGHLLGPEGTRDAKGPPRYRYLVNFVDHKSNYCRVYLDPTKDRAEKKFEHFLVFFEGRFNCRIHVLRTDSGGEY</sequence>
<dbReference type="InterPro" id="IPR039537">
    <property type="entry name" value="Retrotran_Ty1/copia-like"/>
</dbReference>
<proteinExistence type="predicted"/>
<reference evidence="3" key="1">
    <citation type="submission" date="2022-12" db="EMBL/GenBank/DDBJ databases">
        <authorList>
            <person name="Webb A."/>
        </authorList>
    </citation>
    <scope>NUCLEOTIDE SEQUENCE</scope>
    <source>
        <strain evidence="3">Pf2</strain>
    </source>
</reference>
<dbReference type="PANTHER" id="PTHR42648:SF28">
    <property type="entry name" value="TRANSPOSON-ENCODED PROTEIN WITH RIBONUCLEASE H-LIKE AND RETROVIRUS ZINC FINGER-LIKE DOMAINS"/>
    <property type="match status" value="1"/>
</dbReference>
<keyword evidence="1" id="KW-0645">Protease</keyword>
<evidence type="ECO:0000259" key="2">
    <source>
        <dbReference type="Pfam" id="PF22936"/>
    </source>
</evidence>
<organism evidence="3 4">
    <name type="scientific">Peronospora farinosa</name>
    <dbReference type="NCBI Taxonomy" id="134698"/>
    <lineage>
        <taxon>Eukaryota</taxon>
        <taxon>Sar</taxon>
        <taxon>Stramenopiles</taxon>
        <taxon>Oomycota</taxon>
        <taxon>Peronosporomycetes</taxon>
        <taxon>Peronosporales</taxon>
        <taxon>Peronosporaceae</taxon>
        <taxon>Peronospora</taxon>
    </lineage>
</organism>
<evidence type="ECO:0000313" key="4">
    <source>
        <dbReference type="Proteomes" id="UP001159659"/>
    </source>
</evidence>
<evidence type="ECO:0000313" key="3">
    <source>
        <dbReference type="EMBL" id="CAI5736696.1"/>
    </source>
</evidence>
<dbReference type="InterPro" id="IPR054722">
    <property type="entry name" value="PolX-like_BBD"/>
</dbReference>
<dbReference type="InterPro" id="IPR012337">
    <property type="entry name" value="RNaseH-like_sf"/>
</dbReference>
<dbReference type="PANTHER" id="PTHR42648">
    <property type="entry name" value="TRANSPOSASE, PUTATIVE-RELATED"/>
    <property type="match status" value="1"/>
</dbReference>
<keyword evidence="1" id="KW-0378">Hydrolase</keyword>